<keyword evidence="1" id="KW-0560">Oxidoreductase</keyword>
<dbReference type="InterPro" id="IPR050463">
    <property type="entry name" value="Gfo/Idh/MocA_oxidrdct_glycsds"/>
</dbReference>
<accession>A0ABS8BYE6</accession>
<dbReference type="Gene3D" id="3.30.360.10">
    <property type="entry name" value="Dihydrodipicolinate Reductase, domain 2"/>
    <property type="match status" value="1"/>
</dbReference>
<dbReference type="InterPro" id="IPR055170">
    <property type="entry name" value="GFO_IDH_MocA-like_dom"/>
</dbReference>
<gene>
    <name evidence="4" type="ORF">LGQ03_16030</name>
</gene>
<name>A0ABS8BYE6_9RHOB</name>
<dbReference type="PANTHER" id="PTHR43818">
    <property type="entry name" value="BCDNA.GH03377"/>
    <property type="match status" value="1"/>
</dbReference>
<evidence type="ECO:0000259" key="2">
    <source>
        <dbReference type="Pfam" id="PF01408"/>
    </source>
</evidence>
<protein>
    <submittedName>
        <fullName evidence="4">Gfo/Idh/MocA family oxidoreductase</fullName>
    </submittedName>
</protein>
<evidence type="ECO:0000313" key="4">
    <source>
        <dbReference type="EMBL" id="MCB5200747.1"/>
    </source>
</evidence>
<keyword evidence="5" id="KW-1185">Reference proteome</keyword>
<dbReference type="Pfam" id="PF22725">
    <property type="entry name" value="GFO_IDH_MocA_C3"/>
    <property type="match status" value="1"/>
</dbReference>
<dbReference type="SUPFAM" id="SSF55347">
    <property type="entry name" value="Glyceraldehyde-3-phosphate dehydrogenase-like, C-terminal domain"/>
    <property type="match status" value="1"/>
</dbReference>
<feature type="domain" description="GFO/IDH/MocA-like oxidoreductase" evidence="3">
    <location>
        <begin position="140"/>
        <end position="266"/>
    </location>
</feature>
<sequence>MREIGIGIIGGGYMGKAHAVAMSVVGAVFGTALRPRLEMIAASSPDSAARYARDFGFARAAPDWQTLIADPAVEAVIIATPPDTHHAMAQAAFAAGKPVFCEKPLADTLENSRAMVALAEASGVAHMVGFNYIRTPASQFARQLLADGEIGRVTWFRGEHTEDFLADPDAPHNWRCDGMANGNMGDLAPHPVNAALALMGPITSVMAEVETLHTDRPGGRVTNDDHAQIMCRFASGVLGHIYSSRTATGRKMGYAYEIHGTRGAIRFDQEDQNALWLYKAEGPEATRGFRKILTGPAHPDYAPFCQGPGHGTGYQDQIIIEAKDFLTAIHERKSVFPTFRDGLAVAQVIDAALTSARERRWVDVPQT</sequence>
<dbReference type="SUPFAM" id="SSF51735">
    <property type="entry name" value="NAD(P)-binding Rossmann-fold domains"/>
    <property type="match status" value="1"/>
</dbReference>
<evidence type="ECO:0000259" key="3">
    <source>
        <dbReference type="Pfam" id="PF22725"/>
    </source>
</evidence>
<evidence type="ECO:0000256" key="1">
    <source>
        <dbReference type="ARBA" id="ARBA00023002"/>
    </source>
</evidence>
<dbReference type="RefSeq" id="WP_226749219.1">
    <property type="nucleotide sequence ID" value="NZ_JAJATZ010000011.1"/>
</dbReference>
<dbReference type="EMBL" id="JAJATZ010000011">
    <property type="protein sequence ID" value="MCB5200747.1"/>
    <property type="molecule type" value="Genomic_DNA"/>
</dbReference>
<proteinExistence type="predicted"/>
<dbReference type="Proteomes" id="UP001138961">
    <property type="component" value="Unassembled WGS sequence"/>
</dbReference>
<dbReference type="Pfam" id="PF01408">
    <property type="entry name" value="GFO_IDH_MocA"/>
    <property type="match status" value="1"/>
</dbReference>
<dbReference type="InterPro" id="IPR036291">
    <property type="entry name" value="NAD(P)-bd_dom_sf"/>
</dbReference>
<organism evidence="4 5">
    <name type="scientific">Loktanella gaetbuli</name>
    <dbReference type="NCBI Taxonomy" id="2881335"/>
    <lineage>
        <taxon>Bacteria</taxon>
        <taxon>Pseudomonadati</taxon>
        <taxon>Pseudomonadota</taxon>
        <taxon>Alphaproteobacteria</taxon>
        <taxon>Rhodobacterales</taxon>
        <taxon>Roseobacteraceae</taxon>
        <taxon>Loktanella</taxon>
    </lineage>
</organism>
<dbReference type="PANTHER" id="PTHR43818:SF11">
    <property type="entry name" value="BCDNA.GH03377"/>
    <property type="match status" value="1"/>
</dbReference>
<evidence type="ECO:0000313" key="5">
    <source>
        <dbReference type="Proteomes" id="UP001138961"/>
    </source>
</evidence>
<dbReference type="Gene3D" id="3.40.50.720">
    <property type="entry name" value="NAD(P)-binding Rossmann-like Domain"/>
    <property type="match status" value="1"/>
</dbReference>
<feature type="domain" description="Gfo/Idh/MocA-like oxidoreductase N-terminal" evidence="2">
    <location>
        <begin position="5"/>
        <end position="130"/>
    </location>
</feature>
<comment type="caution">
    <text evidence="4">The sequence shown here is derived from an EMBL/GenBank/DDBJ whole genome shotgun (WGS) entry which is preliminary data.</text>
</comment>
<dbReference type="InterPro" id="IPR000683">
    <property type="entry name" value="Gfo/Idh/MocA-like_OxRdtase_N"/>
</dbReference>
<reference evidence="4" key="1">
    <citation type="submission" date="2021-10" db="EMBL/GenBank/DDBJ databases">
        <title>Loktanella gaetbuli sp. nov., isolated from a tidal flat.</title>
        <authorList>
            <person name="Park S."/>
            <person name="Yoon J.-H."/>
        </authorList>
    </citation>
    <scope>NUCLEOTIDE SEQUENCE</scope>
    <source>
        <strain evidence="4">TSTF-M6</strain>
    </source>
</reference>